<dbReference type="PANTHER" id="PTHR42030">
    <property type="entry name" value="DRBM DOMAIN-CONTAINING PROTEIN"/>
    <property type="match status" value="1"/>
</dbReference>
<reference evidence="2" key="1">
    <citation type="submission" date="2018-12" db="EMBL/GenBank/DDBJ databases">
        <title>The complete genome of Metarhizium rileyi, a key fungal pathogen of Lepidoptera.</title>
        <authorList>
            <person name="Binneck E."/>
            <person name="Lastra C.C.L."/>
            <person name="Sosa-Gomez D.R."/>
        </authorList>
    </citation>
    <scope>NUCLEOTIDE SEQUENCE [LARGE SCALE GENOMIC DNA]</scope>
    <source>
        <strain evidence="2">Cep018-CH2</strain>
    </source>
</reference>
<dbReference type="PANTHER" id="PTHR42030:SF1">
    <property type="entry name" value="DRBM DOMAIN-CONTAINING PROTEIN"/>
    <property type="match status" value="1"/>
</dbReference>
<dbReference type="CDD" id="cd00048">
    <property type="entry name" value="DSRM_SF"/>
    <property type="match status" value="1"/>
</dbReference>
<dbReference type="Proteomes" id="UP000317257">
    <property type="component" value="Unassembled WGS sequence"/>
</dbReference>
<organism evidence="1 2">
    <name type="scientific">Metarhizium rileyi (strain RCEF 4871)</name>
    <name type="common">Nomuraea rileyi</name>
    <dbReference type="NCBI Taxonomy" id="1649241"/>
    <lineage>
        <taxon>Eukaryota</taxon>
        <taxon>Fungi</taxon>
        <taxon>Dikarya</taxon>
        <taxon>Ascomycota</taxon>
        <taxon>Pezizomycotina</taxon>
        <taxon>Sordariomycetes</taxon>
        <taxon>Hypocreomycetidae</taxon>
        <taxon>Hypocreales</taxon>
        <taxon>Clavicipitaceae</taxon>
        <taxon>Metarhizium</taxon>
    </lineage>
</organism>
<accession>A0A5C6GMQ3</accession>
<sequence>MAPSPTYSSSGSSGSSTCPWQERLEEFCRDAQLMPPVFQIVSDRRGGRTAWSSRVTVHGQTLAARYWYDGKNLNNAREDAAECAVNWLVTASSQSAQSWAGW</sequence>
<proteinExistence type="predicted"/>
<dbReference type="Gene3D" id="3.30.160.20">
    <property type="match status" value="1"/>
</dbReference>
<evidence type="ECO:0000313" key="1">
    <source>
        <dbReference type="EMBL" id="TWU77711.1"/>
    </source>
</evidence>
<gene>
    <name evidence="1" type="ORF">ED733_008422</name>
</gene>
<comment type="caution">
    <text evidence="1">The sequence shown here is derived from an EMBL/GenBank/DDBJ whole genome shotgun (WGS) entry which is preliminary data.</text>
</comment>
<name>A0A5C6GMQ3_METRR</name>
<evidence type="ECO:0008006" key="3">
    <source>
        <dbReference type="Google" id="ProtNLM"/>
    </source>
</evidence>
<dbReference type="AlphaFoldDB" id="A0A5C6GMQ3"/>
<dbReference type="SUPFAM" id="SSF54768">
    <property type="entry name" value="dsRNA-binding domain-like"/>
    <property type="match status" value="1"/>
</dbReference>
<evidence type="ECO:0000313" key="2">
    <source>
        <dbReference type="Proteomes" id="UP000317257"/>
    </source>
</evidence>
<protein>
    <recommendedName>
        <fullName evidence="3">DRBM domain-containing protein</fullName>
    </recommendedName>
</protein>
<dbReference type="EMBL" id="SBHS01000003">
    <property type="protein sequence ID" value="TWU77711.1"/>
    <property type="molecule type" value="Genomic_DNA"/>
</dbReference>